<dbReference type="Proteomes" id="UP000007844">
    <property type="component" value="Chromosome"/>
</dbReference>
<dbReference type="RefSeq" id="WP_014258492.1">
    <property type="nucleotide sequence ID" value="NC_016629.1"/>
</dbReference>
<dbReference type="KEGG" id="daf:Desaf_0277"/>
<accession>F3YU29</accession>
<organism evidence="2 3">
    <name type="scientific">Desulfocurvibacter africanus subsp. africanus str. Walvis Bay</name>
    <dbReference type="NCBI Taxonomy" id="690850"/>
    <lineage>
        <taxon>Bacteria</taxon>
        <taxon>Pseudomonadati</taxon>
        <taxon>Thermodesulfobacteriota</taxon>
        <taxon>Desulfovibrionia</taxon>
        <taxon>Desulfovibrionales</taxon>
        <taxon>Desulfovibrionaceae</taxon>
        <taxon>Desulfocurvibacter</taxon>
    </lineage>
</organism>
<reference evidence="2 3" key="1">
    <citation type="journal article" date="2011" name="J. Bacteriol.">
        <title>Genome sequence of the mercury-methylating and pleomorphic Desulfovibrio africanus Strain Walvis Bay.</title>
        <authorList>
            <person name="Brown S.D."/>
            <person name="Wall J.D."/>
            <person name="Kucken A.M."/>
            <person name="Gilmour C.C."/>
            <person name="Podar M."/>
            <person name="Brandt C.C."/>
            <person name="Teshima H."/>
            <person name="Detter J.C."/>
            <person name="Han C.S."/>
            <person name="Land M.L."/>
            <person name="Lucas S."/>
            <person name="Han J."/>
            <person name="Pennacchio L."/>
            <person name="Nolan M."/>
            <person name="Pitluck S."/>
            <person name="Woyke T."/>
            <person name="Goodwin L."/>
            <person name="Palumbo A.V."/>
            <person name="Elias D.A."/>
        </authorList>
    </citation>
    <scope>NUCLEOTIDE SEQUENCE [LARGE SCALE GENOMIC DNA]</scope>
    <source>
        <strain evidence="2 3">Walvis Bay</strain>
    </source>
</reference>
<dbReference type="eggNOG" id="ENOG503316B">
    <property type="taxonomic scope" value="Bacteria"/>
</dbReference>
<proteinExistence type="predicted"/>
<gene>
    <name evidence="2" type="ORF">Desaf_0277</name>
</gene>
<evidence type="ECO:0000313" key="3">
    <source>
        <dbReference type="Proteomes" id="UP000007844"/>
    </source>
</evidence>
<evidence type="ECO:0000313" key="2">
    <source>
        <dbReference type="EMBL" id="EGJ48635.1"/>
    </source>
</evidence>
<keyword evidence="3" id="KW-1185">Reference proteome</keyword>
<dbReference type="HOGENOM" id="CLU_102153_1_0_7"/>
<dbReference type="EMBL" id="CP003221">
    <property type="protein sequence ID" value="EGJ48635.1"/>
    <property type="molecule type" value="Genomic_DNA"/>
</dbReference>
<dbReference type="STRING" id="690850.Desaf_0277"/>
<name>F3YU29_DESAF</name>
<feature type="compositionally biased region" description="Basic and acidic residues" evidence="1">
    <location>
        <begin position="94"/>
        <end position="105"/>
    </location>
</feature>
<evidence type="ECO:0000256" key="1">
    <source>
        <dbReference type="SAM" id="MobiDB-lite"/>
    </source>
</evidence>
<sequence length="159" mass="17163">MTHQAGDFVEAHCGKCGDALRHAVVALVNGEVVKVQCMVCGSTHKYKPTTRQAKTDSPGTVRRTKTASGVSTTRVSTPRSPAKATSSSGKAARGRRDWEEQMAKRDVSTAKPYSMGACFAEGDLVDHSKFGFGIVTKTTRPDKMDILFEEGPKVLRCTL</sequence>
<protein>
    <submittedName>
        <fullName evidence="2">Uncharacterized protein</fullName>
    </submittedName>
</protein>
<feature type="compositionally biased region" description="Polar residues" evidence="1">
    <location>
        <begin position="66"/>
        <end position="89"/>
    </location>
</feature>
<feature type="region of interest" description="Disordered" evidence="1">
    <location>
        <begin position="48"/>
        <end position="105"/>
    </location>
</feature>
<feature type="compositionally biased region" description="Polar residues" evidence="1">
    <location>
        <begin position="49"/>
        <end position="58"/>
    </location>
</feature>
<dbReference type="AlphaFoldDB" id="F3YU29"/>